<accession>A0A4R2TQ45</accession>
<dbReference type="InterPro" id="IPR000415">
    <property type="entry name" value="Nitroreductase-like"/>
</dbReference>
<protein>
    <submittedName>
        <fullName evidence="1">Nitroreductase family protein</fullName>
    </submittedName>
</protein>
<dbReference type="SUPFAM" id="SSF55469">
    <property type="entry name" value="FMN-dependent nitroreductase-like"/>
    <property type="match status" value="1"/>
</dbReference>
<keyword evidence="2" id="KW-1185">Reference proteome</keyword>
<dbReference type="EMBL" id="SLYC01000009">
    <property type="protein sequence ID" value="TCQ03435.1"/>
    <property type="molecule type" value="Genomic_DNA"/>
</dbReference>
<name>A0A4R2TQ45_9FIRM</name>
<organism evidence="1 2">
    <name type="scientific">Serpentinicella alkaliphila</name>
    <dbReference type="NCBI Taxonomy" id="1734049"/>
    <lineage>
        <taxon>Bacteria</taxon>
        <taxon>Bacillati</taxon>
        <taxon>Bacillota</taxon>
        <taxon>Clostridia</taxon>
        <taxon>Peptostreptococcales</taxon>
        <taxon>Natronincolaceae</taxon>
        <taxon>Serpentinicella</taxon>
    </lineage>
</organism>
<dbReference type="Proteomes" id="UP000295504">
    <property type="component" value="Unassembled WGS sequence"/>
</dbReference>
<reference evidence="1 2" key="1">
    <citation type="submission" date="2019-03" db="EMBL/GenBank/DDBJ databases">
        <title>Genomic Encyclopedia of Type Strains, Phase IV (KMG-IV): sequencing the most valuable type-strain genomes for metagenomic binning, comparative biology and taxonomic classification.</title>
        <authorList>
            <person name="Goeker M."/>
        </authorList>
    </citation>
    <scope>NUCLEOTIDE SEQUENCE [LARGE SCALE GENOMIC DNA]</scope>
    <source>
        <strain evidence="1 2">DSM 100013</strain>
    </source>
</reference>
<dbReference type="GO" id="GO:0016491">
    <property type="term" value="F:oxidoreductase activity"/>
    <property type="evidence" value="ECO:0007669"/>
    <property type="project" value="InterPro"/>
</dbReference>
<evidence type="ECO:0000313" key="2">
    <source>
        <dbReference type="Proteomes" id="UP000295504"/>
    </source>
</evidence>
<sequence>MALDKLNMKVNTPIPIDPMQQSMGAAIQNISLATHAKGFGTTWMYAPVIAYREIGEIVMFPSHGY</sequence>
<evidence type="ECO:0000313" key="1">
    <source>
        <dbReference type="EMBL" id="TCQ03435.1"/>
    </source>
</evidence>
<gene>
    <name evidence="1" type="ORF">EDD79_100914</name>
</gene>
<dbReference type="AlphaFoldDB" id="A0A4R2TQ45"/>
<comment type="caution">
    <text evidence="1">The sequence shown here is derived from an EMBL/GenBank/DDBJ whole genome shotgun (WGS) entry which is preliminary data.</text>
</comment>
<proteinExistence type="predicted"/>
<dbReference type="Gene3D" id="3.40.109.10">
    <property type="entry name" value="NADH Oxidase"/>
    <property type="match status" value="1"/>
</dbReference>